<proteinExistence type="predicted"/>
<sequence length="103" mass="11174">MYTPALRWDNLQETHGPPPPSHPTLISADLCGNVFHRSNRPGGENTGDNLQETHGPPPSSHFTRGAQQRVTAQNCRRKPVSSIAPLAPVSCADWGQRGRGTRA</sequence>
<accession>A0AAE3VJL8</accession>
<organism evidence="2 3">
    <name type="scientific">Oligosphaera ethanolica</name>
    <dbReference type="NCBI Taxonomy" id="760260"/>
    <lineage>
        <taxon>Bacteria</taxon>
        <taxon>Pseudomonadati</taxon>
        <taxon>Lentisphaerota</taxon>
        <taxon>Oligosphaeria</taxon>
        <taxon>Oligosphaerales</taxon>
        <taxon>Oligosphaeraceae</taxon>
        <taxon>Oligosphaera</taxon>
    </lineage>
</organism>
<feature type="compositionally biased region" description="Polar residues" evidence="1">
    <location>
        <begin position="60"/>
        <end position="74"/>
    </location>
</feature>
<protein>
    <submittedName>
        <fullName evidence="2">Uncharacterized protein</fullName>
    </submittedName>
</protein>
<dbReference type="EMBL" id="JAUSVL010000001">
    <property type="protein sequence ID" value="MDQ0291674.1"/>
    <property type="molecule type" value="Genomic_DNA"/>
</dbReference>
<reference evidence="2" key="1">
    <citation type="submission" date="2023-07" db="EMBL/GenBank/DDBJ databases">
        <title>Genomic Encyclopedia of Type Strains, Phase IV (KMG-IV): sequencing the most valuable type-strain genomes for metagenomic binning, comparative biology and taxonomic classification.</title>
        <authorList>
            <person name="Goeker M."/>
        </authorList>
    </citation>
    <scope>NUCLEOTIDE SEQUENCE</scope>
    <source>
        <strain evidence="2">DSM 24202</strain>
    </source>
</reference>
<evidence type="ECO:0000313" key="3">
    <source>
        <dbReference type="Proteomes" id="UP001238163"/>
    </source>
</evidence>
<dbReference type="RefSeq" id="WP_307264801.1">
    <property type="nucleotide sequence ID" value="NZ_JAUSVL010000001.1"/>
</dbReference>
<dbReference type="AlphaFoldDB" id="A0AAE3VJL8"/>
<keyword evidence="3" id="KW-1185">Reference proteome</keyword>
<gene>
    <name evidence="2" type="ORF">J3R75_003781</name>
</gene>
<evidence type="ECO:0000313" key="2">
    <source>
        <dbReference type="EMBL" id="MDQ0291674.1"/>
    </source>
</evidence>
<dbReference type="Proteomes" id="UP001238163">
    <property type="component" value="Unassembled WGS sequence"/>
</dbReference>
<comment type="caution">
    <text evidence="2">The sequence shown here is derived from an EMBL/GenBank/DDBJ whole genome shotgun (WGS) entry which is preliminary data.</text>
</comment>
<name>A0AAE3VJL8_9BACT</name>
<feature type="region of interest" description="Disordered" evidence="1">
    <location>
        <begin position="1"/>
        <end position="103"/>
    </location>
</feature>
<evidence type="ECO:0000256" key="1">
    <source>
        <dbReference type="SAM" id="MobiDB-lite"/>
    </source>
</evidence>